<dbReference type="GO" id="GO:0016301">
    <property type="term" value="F:kinase activity"/>
    <property type="evidence" value="ECO:0007669"/>
    <property type="project" value="UniProtKB-KW"/>
</dbReference>
<protein>
    <submittedName>
        <fullName evidence="2">Thymidylate kinase</fullName>
    </submittedName>
</protein>
<dbReference type="RefSeq" id="WP_073586863.1">
    <property type="nucleotide sequence ID" value="NZ_FRFD01000003.1"/>
</dbReference>
<gene>
    <name evidence="2" type="ORF">SAMN02745217_00102</name>
</gene>
<keyword evidence="3" id="KW-1185">Reference proteome</keyword>
<organism evidence="2 3">
    <name type="scientific">Anaerocolumna xylanovorans DSM 12503</name>
    <dbReference type="NCBI Taxonomy" id="1121345"/>
    <lineage>
        <taxon>Bacteria</taxon>
        <taxon>Bacillati</taxon>
        <taxon>Bacillota</taxon>
        <taxon>Clostridia</taxon>
        <taxon>Lachnospirales</taxon>
        <taxon>Lachnospiraceae</taxon>
        <taxon>Anaerocolumna</taxon>
    </lineage>
</organism>
<dbReference type="STRING" id="1121345.SAMN02745217_00102"/>
<dbReference type="InterPro" id="IPR027417">
    <property type="entry name" value="P-loop_NTPase"/>
</dbReference>
<evidence type="ECO:0000313" key="2">
    <source>
        <dbReference type="EMBL" id="SHO43129.1"/>
    </source>
</evidence>
<dbReference type="OrthoDB" id="9774907at2"/>
<accession>A0A1M7XWU7</accession>
<keyword evidence="2" id="KW-0418">Kinase</keyword>
<dbReference type="EMBL" id="FRFD01000003">
    <property type="protein sequence ID" value="SHO43129.1"/>
    <property type="molecule type" value="Genomic_DNA"/>
</dbReference>
<reference evidence="2 3" key="1">
    <citation type="submission" date="2016-12" db="EMBL/GenBank/DDBJ databases">
        <authorList>
            <person name="Song W.-J."/>
            <person name="Kurnit D.M."/>
        </authorList>
    </citation>
    <scope>NUCLEOTIDE SEQUENCE [LARGE SCALE GENOMIC DNA]</scope>
    <source>
        <strain evidence="2 3">DSM 12503</strain>
    </source>
</reference>
<dbReference type="AlphaFoldDB" id="A0A1M7XWU7"/>
<evidence type="ECO:0000313" key="3">
    <source>
        <dbReference type="Proteomes" id="UP000184612"/>
    </source>
</evidence>
<dbReference type="InterPro" id="IPR031314">
    <property type="entry name" value="DNK_dom"/>
</dbReference>
<sequence length="204" mass="23863">MKPIFVAGPHGSGKTTLISNLIEDSDKFIKDDFQIDFSNEMESLPTMTIFEKCLIRLYHRFYTAQLAIKKCKNSEDDKILIIDRSIYDSLVYIEVEYSLGELTKEQYTKLKEIVDNGLEMIKPYTIILNPDPNEVVNRLNKRRLMGTRKKRDELCAREDNVDYVGMMNDQFIKIYTNENVIPIKNNESGELETIYKWIDEKVLS</sequence>
<keyword evidence="2" id="KW-0808">Transferase</keyword>
<dbReference type="SUPFAM" id="SSF52540">
    <property type="entry name" value="P-loop containing nucleoside triphosphate hydrolases"/>
    <property type="match status" value="1"/>
</dbReference>
<dbReference type="Pfam" id="PF01712">
    <property type="entry name" value="dNK"/>
    <property type="match status" value="1"/>
</dbReference>
<evidence type="ECO:0000259" key="1">
    <source>
        <dbReference type="Pfam" id="PF01712"/>
    </source>
</evidence>
<name>A0A1M7XWU7_9FIRM</name>
<proteinExistence type="predicted"/>
<dbReference type="Gene3D" id="3.40.50.300">
    <property type="entry name" value="P-loop containing nucleotide triphosphate hydrolases"/>
    <property type="match status" value="1"/>
</dbReference>
<feature type="domain" description="Deoxynucleoside kinase" evidence="1">
    <location>
        <begin position="4"/>
        <end position="143"/>
    </location>
</feature>
<dbReference type="Proteomes" id="UP000184612">
    <property type="component" value="Unassembled WGS sequence"/>
</dbReference>